<dbReference type="SUPFAM" id="SSF51206">
    <property type="entry name" value="cAMP-binding domain-like"/>
    <property type="match status" value="1"/>
</dbReference>
<dbReference type="CDD" id="cd00038">
    <property type="entry name" value="CAP_ED"/>
    <property type="match status" value="1"/>
</dbReference>
<dbReference type="InterPro" id="IPR000595">
    <property type="entry name" value="cNMP-bd_dom"/>
</dbReference>
<dbReference type="Pfam" id="PF00027">
    <property type="entry name" value="cNMP_binding"/>
    <property type="match status" value="1"/>
</dbReference>
<dbReference type="InterPro" id="IPR018490">
    <property type="entry name" value="cNMP-bd_dom_sf"/>
</dbReference>
<keyword evidence="3" id="KW-1185">Reference proteome</keyword>
<comment type="caution">
    <text evidence="2">The sequence shown here is derived from an EMBL/GenBank/DDBJ whole genome shotgun (WGS) entry which is preliminary data.</text>
</comment>
<dbReference type="PROSITE" id="PS50042">
    <property type="entry name" value="CNMP_BINDING_3"/>
    <property type="match status" value="1"/>
</dbReference>
<name>A0ABX0H7R4_9BACT</name>
<dbReference type="Proteomes" id="UP000649799">
    <property type="component" value="Unassembled WGS sequence"/>
</dbReference>
<proteinExistence type="predicted"/>
<dbReference type="RefSeq" id="WP_166147340.1">
    <property type="nucleotide sequence ID" value="NZ_JAANYN010000005.1"/>
</dbReference>
<dbReference type="EMBL" id="JAANYN010000005">
    <property type="protein sequence ID" value="NHE57627.1"/>
    <property type="molecule type" value="Genomic_DNA"/>
</dbReference>
<gene>
    <name evidence="2" type="ORF">G9Q97_12480</name>
</gene>
<reference evidence="2 3" key="1">
    <citation type="submission" date="2020-03" db="EMBL/GenBank/DDBJ databases">
        <title>Cyclobacterium plantarum sp. nov., a marine bacterium isolated from a coastal-marine wetland.</title>
        <authorList>
            <person name="Sanchez-Porro C."/>
            <person name="Ventosa A."/>
            <person name="Amoozegar M."/>
        </authorList>
    </citation>
    <scope>NUCLEOTIDE SEQUENCE [LARGE SCALE GENOMIC DNA]</scope>
    <source>
        <strain evidence="2 3">GBPx2</strain>
    </source>
</reference>
<evidence type="ECO:0000313" key="3">
    <source>
        <dbReference type="Proteomes" id="UP000649799"/>
    </source>
</evidence>
<evidence type="ECO:0000313" key="2">
    <source>
        <dbReference type="EMBL" id="NHE57627.1"/>
    </source>
</evidence>
<organism evidence="2 3">
    <name type="scientific">Cyclobacterium plantarum</name>
    <dbReference type="NCBI Taxonomy" id="2716263"/>
    <lineage>
        <taxon>Bacteria</taxon>
        <taxon>Pseudomonadati</taxon>
        <taxon>Bacteroidota</taxon>
        <taxon>Cytophagia</taxon>
        <taxon>Cytophagales</taxon>
        <taxon>Cyclobacteriaceae</taxon>
        <taxon>Cyclobacterium</taxon>
    </lineage>
</organism>
<sequence>MKDKILQYLSKYTVITKELEKAIAESTFIQCFTKGDILLKEGSTSNECYFIIKGCIRSYYLKDGDEKTIEFYTEDEAVIPLNYDTIIPSGHYLECVEETIVSVGNPELESETFQKFPELGMLSRIIGQKIMAQQQESFADYKMSTPEERYLNLVKRRPDLIQRVPQHQIASYLSVKPESLSRIKRRLMNK</sequence>
<accession>A0ABX0H7R4</accession>
<evidence type="ECO:0000259" key="1">
    <source>
        <dbReference type="PROSITE" id="PS50042"/>
    </source>
</evidence>
<feature type="domain" description="Cyclic nucleotide-binding" evidence="1">
    <location>
        <begin position="18"/>
        <end position="69"/>
    </location>
</feature>
<dbReference type="InterPro" id="IPR014710">
    <property type="entry name" value="RmlC-like_jellyroll"/>
</dbReference>
<dbReference type="Gene3D" id="2.60.120.10">
    <property type="entry name" value="Jelly Rolls"/>
    <property type="match status" value="1"/>
</dbReference>
<protein>
    <submittedName>
        <fullName evidence="2">Crp/Fnr family transcriptional regulator</fullName>
    </submittedName>
</protein>